<dbReference type="Proteomes" id="UP000799777">
    <property type="component" value="Unassembled WGS sequence"/>
</dbReference>
<evidence type="ECO:0000313" key="6">
    <source>
        <dbReference type="EMBL" id="KAF2036661.1"/>
    </source>
</evidence>
<dbReference type="GO" id="GO:0005506">
    <property type="term" value="F:iron ion binding"/>
    <property type="evidence" value="ECO:0007669"/>
    <property type="project" value="InterPro"/>
</dbReference>
<evidence type="ECO:0000256" key="1">
    <source>
        <dbReference type="ARBA" id="ARBA00022723"/>
    </source>
</evidence>
<sequence>MQPYEARAKFGQVDLLSRRDLTSASSSACTHQTPNLPDLSLMEEKGSRGDVWYWQVDDKEYVQEKLIQLLASLPDDSTTHLGKSGSCYARTVTPKHGEPKPHLTKISSLLFALVDIIIQDVFRASDRDKDIVNASSYLDLSPLYGSDQDSQDAVRTFSDGKLKPDNFCEVRFVNQPPEVSALLLCFNRFHNSIVEQLALINEGGRYSLPSNIAELDTGAYAAALAKRDNDIFQTARLVTSGLYVQITSWNLDPRMDVEEILGTKNMEKATGNQVSVEFNLIYRWHSTISAKNERWLNNHLFQISQTPSDPGQRTLGGLQRNARGYFEDVELVRILTEAGEDVAASFGARQIPVALKVIEVLGIEQARSWGVASLNEMRSFSGMLPYKTFADINSDSAIAATLEALYVDVGNVELYPGVLVEESKMPMTPGSGLCPGFTTSRAILSDALALVRGDRFYTTDYTPQHLTSFGFREARSDTAIAGGGVMYKLFSERFVPGYYRGNSIYALYPSTVPSEMRQVQKSLGREADFTYDPPQHAPAMKVIADPKTVLSILRDSTSYTVPCCCEVSGAVKQQKILRQAVVGPANSTKDFARLLEITTSDMMRNKSHKLRDISEVDVIKDVAMLSWTQLVARLFIIPLKDSLNSKAAFDDKALHVELASVFRYLYCDDNPAISSKLKQTALQAYKDVNKELSDICDAINCSSFAHVLLHRDHKVDKDNSLPNHGDELLQRLLDGGKTVEEITSTAVLMAVQIATNEALRVYVLEALRLSPPVAPVLRVSDTLPSITDWRYAQAIKKGDILHLDVATASRDPFRFPDPNHIKLDRPQGSYLPFADGIYGPLVREIVVPGLVAQLRIFGNLKGLKEASGIQGRWKRKCEHEVVAFLNEAQDE</sequence>
<keyword evidence="4 5" id="KW-0408">Iron</keyword>
<gene>
    <name evidence="6" type="ORF">EK21DRAFT_95907</name>
</gene>
<dbReference type="InterPro" id="IPR050783">
    <property type="entry name" value="Oxylipin_biosynth_metab"/>
</dbReference>
<name>A0A9P4LQW7_9PLEO</name>
<dbReference type="Gene3D" id="1.10.640.10">
    <property type="entry name" value="Haem peroxidase domain superfamily, animal type"/>
    <property type="match status" value="1"/>
</dbReference>
<dbReference type="InterPro" id="IPR037120">
    <property type="entry name" value="Haem_peroxidase_sf_animal"/>
</dbReference>
<dbReference type="GO" id="GO:0004601">
    <property type="term" value="F:peroxidase activity"/>
    <property type="evidence" value="ECO:0007669"/>
    <property type="project" value="UniProtKB-KW"/>
</dbReference>
<keyword evidence="7" id="KW-1185">Reference proteome</keyword>
<dbReference type="PANTHER" id="PTHR11903:SF37">
    <property type="entry name" value="PSI-PRODUCING OXYGENASE A"/>
    <property type="match status" value="1"/>
</dbReference>
<keyword evidence="3" id="KW-0560">Oxidoreductase</keyword>
<evidence type="ECO:0000313" key="7">
    <source>
        <dbReference type="Proteomes" id="UP000799777"/>
    </source>
</evidence>
<dbReference type="AlphaFoldDB" id="A0A9P4LQW7"/>
<evidence type="ECO:0000256" key="5">
    <source>
        <dbReference type="PIRSR" id="PIRSR619791-2"/>
    </source>
</evidence>
<evidence type="ECO:0000256" key="2">
    <source>
        <dbReference type="ARBA" id="ARBA00022964"/>
    </source>
</evidence>
<keyword evidence="5" id="KW-0349">Heme</keyword>
<dbReference type="SUPFAM" id="SSF48264">
    <property type="entry name" value="Cytochrome P450"/>
    <property type="match status" value="1"/>
</dbReference>
<evidence type="ECO:0000256" key="4">
    <source>
        <dbReference type="ARBA" id="ARBA00023004"/>
    </source>
</evidence>
<reference evidence="6" key="1">
    <citation type="journal article" date="2020" name="Stud. Mycol.">
        <title>101 Dothideomycetes genomes: a test case for predicting lifestyles and emergence of pathogens.</title>
        <authorList>
            <person name="Haridas S."/>
            <person name="Albert R."/>
            <person name="Binder M."/>
            <person name="Bloem J."/>
            <person name="Labutti K."/>
            <person name="Salamov A."/>
            <person name="Andreopoulos B."/>
            <person name="Baker S."/>
            <person name="Barry K."/>
            <person name="Bills G."/>
            <person name="Bluhm B."/>
            <person name="Cannon C."/>
            <person name="Castanera R."/>
            <person name="Culley D."/>
            <person name="Daum C."/>
            <person name="Ezra D."/>
            <person name="Gonzalez J."/>
            <person name="Henrissat B."/>
            <person name="Kuo A."/>
            <person name="Liang C."/>
            <person name="Lipzen A."/>
            <person name="Lutzoni F."/>
            <person name="Magnuson J."/>
            <person name="Mondo S."/>
            <person name="Nolan M."/>
            <person name="Ohm R."/>
            <person name="Pangilinan J."/>
            <person name="Park H.-J."/>
            <person name="Ramirez L."/>
            <person name="Alfaro M."/>
            <person name="Sun H."/>
            <person name="Tritt A."/>
            <person name="Yoshinaga Y."/>
            <person name="Zwiers L.-H."/>
            <person name="Turgeon B."/>
            <person name="Goodwin S."/>
            <person name="Spatafora J."/>
            <person name="Crous P."/>
            <person name="Grigoriev I."/>
        </authorList>
    </citation>
    <scope>NUCLEOTIDE SEQUENCE</scope>
    <source>
        <strain evidence="6">CBS 110217</strain>
    </source>
</reference>
<dbReference type="OrthoDB" id="823504at2759"/>
<comment type="caution">
    <text evidence="6">The sequence shown here is derived from an EMBL/GenBank/DDBJ whole genome shotgun (WGS) entry which is preliminary data.</text>
</comment>
<dbReference type="GO" id="GO:0006979">
    <property type="term" value="P:response to oxidative stress"/>
    <property type="evidence" value="ECO:0007669"/>
    <property type="project" value="InterPro"/>
</dbReference>
<dbReference type="GO" id="GO:0006631">
    <property type="term" value="P:fatty acid metabolic process"/>
    <property type="evidence" value="ECO:0007669"/>
    <property type="project" value="UniProtKB-ARBA"/>
</dbReference>
<dbReference type="EMBL" id="ML978154">
    <property type="protein sequence ID" value="KAF2036661.1"/>
    <property type="molecule type" value="Genomic_DNA"/>
</dbReference>
<feature type="binding site" description="axial binding residue" evidence="5">
    <location>
        <position position="285"/>
    </location>
    <ligand>
        <name>heme b</name>
        <dbReference type="ChEBI" id="CHEBI:60344"/>
    </ligand>
    <ligandPart>
        <name>Fe</name>
        <dbReference type="ChEBI" id="CHEBI:18248"/>
    </ligandPart>
</feature>
<keyword evidence="2" id="KW-0223">Dioxygenase</keyword>
<evidence type="ECO:0000256" key="3">
    <source>
        <dbReference type="ARBA" id="ARBA00023002"/>
    </source>
</evidence>
<dbReference type="PANTHER" id="PTHR11903">
    <property type="entry name" value="PROSTAGLANDIN G/H SYNTHASE"/>
    <property type="match status" value="1"/>
</dbReference>
<keyword evidence="6" id="KW-0575">Peroxidase</keyword>
<proteinExistence type="predicted"/>
<dbReference type="InterPro" id="IPR019791">
    <property type="entry name" value="Haem_peroxidase_animal"/>
</dbReference>
<dbReference type="InterPro" id="IPR036396">
    <property type="entry name" value="Cyt_P450_sf"/>
</dbReference>
<dbReference type="GO" id="GO:0016705">
    <property type="term" value="F:oxidoreductase activity, acting on paired donors, with incorporation or reduction of molecular oxygen"/>
    <property type="evidence" value="ECO:0007669"/>
    <property type="project" value="InterPro"/>
</dbReference>
<dbReference type="SUPFAM" id="SSF48113">
    <property type="entry name" value="Heme-dependent peroxidases"/>
    <property type="match status" value="1"/>
</dbReference>
<dbReference type="GO" id="GO:0020037">
    <property type="term" value="F:heme binding"/>
    <property type="evidence" value="ECO:0007669"/>
    <property type="project" value="InterPro"/>
</dbReference>
<accession>A0A9P4LQW7</accession>
<dbReference type="PROSITE" id="PS50292">
    <property type="entry name" value="PEROXIDASE_3"/>
    <property type="match status" value="1"/>
</dbReference>
<dbReference type="Pfam" id="PF03098">
    <property type="entry name" value="An_peroxidase"/>
    <property type="match status" value="1"/>
</dbReference>
<protein>
    <submittedName>
        <fullName evidence="6">Heme peroxidase</fullName>
    </submittedName>
</protein>
<dbReference type="GO" id="GO:0051213">
    <property type="term" value="F:dioxygenase activity"/>
    <property type="evidence" value="ECO:0007669"/>
    <property type="project" value="UniProtKB-KW"/>
</dbReference>
<dbReference type="GO" id="GO:0004497">
    <property type="term" value="F:monooxygenase activity"/>
    <property type="evidence" value="ECO:0007669"/>
    <property type="project" value="InterPro"/>
</dbReference>
<dbReference type="Gene3D" id="1.10.630.10">
    <property type="entry name" value="Cytochrome P450"/>
    <property type="match status" value="1"/>
</dbReference>
<dbReference type="InterPro" id="IPR010255">
    <property type="entry name" value="Haem_peroxidase_sf"/>
</dbReference>
<organism evidence="6 7">
    <name type="scientific">Setomelanomma holmii</name>
    <dbReference type="NCBI Taxonomy" id="210430"/>
    <lineage>
        <taxon>Eukaryota</taxon>
        <taxon>Fungi</taxon>
        <taxon>Dikarya</taxon>
        <taxon>Ascomycota</taxon>
        <taxon>Pezizomycotina</taxon>
        <taxon>Dothideomycetes</taxon>
        <taxon>Pleosporomycetidae</taxon>
        <taxon>Pleosporales</taxon>
        <taxon>Pleosporineae</taxon>
        <taxon>Phaeosphaeriaceae</taxon>
        <taxon>Setomelanomma</taxon>
    </lineage>
</organism>
<keyword evidence="1 5" id="KW-0479">Metal-binding</keyword>